<evidence type="ECO:0000259" key="9">
    <source>
        <dbReference type="Pfam" id="PF00586"/>
    </source>
</evidence>
<feature type="domain" description="PurM-like N-terminal" evidence="9">
    <location>
        <begin position="89"/>
        <end position="204"/>
    </location>
</feature>
<evidence type="ECO:0000256" key="6">
    <source>
        <dbReference type="ARBA" id="ARBA00022840"/>
    </source>
</evidence>
<dbReference type="Pfam" id="PF02769">
    <property type="entry name" value="AIRS_C"/>
    <property type="match status" value="2"/>
</dbReference>
<dbReference type="NCBIfam" id="NF002290">
    <property type="entry name" value="PRK01213.1"/>
    <property type="match status" value="1"/>
</dbReference>
<comment type="catalytic activity">
    <reaction evidence="8">
        <text>N(2)-formyl-N(1)-(5-phospho-beta-D-ribosyl)glycinamide + L-glutamine + ATP + H2O = 2-formamido-N(1)-(5-O-phospho-beta-D-ribosyl)acetamidine + L-glutamate + ADP + phosphate + H(+)</text>
        <dbReference type="Rhea" id="RHEA:17129"/>
        <dbReference type="ChEBI" id="CHEBI:15377"/>
        <dbReference type="ChEBI" id="CHEBI:15378"/>
        <dbReference type="ChEBI" id="CHEBI:29985"/>
        <dbReference type="ChEBI" id="CHEBI:30616"/>
        <dbReference type="ChEBI" id="CHEBI:43474"/>
        <dbReference type="ChEBI" id="CHEBI:58359"/>
        <dbReference type="ChEBI" id="CHEBI:147286"/>
        <dbReference type="ChEBI" id="CHEBI:147287"/>
        <dbReference type="ChEBI" id="CHEBI:456216"/>
        <dbReference type="EC" id="6.3.5.3"/>
    </reaction>
</comment>
<dbReference type="Gene3D" id="3.30.1330.10">
    <property type="entry name" value="PurM-like, N-terminal domain"/>
    <property type="match status" value="2"/>
</dbReference>
<feature type="binding site" evidence="8">
    <location>
        <position position="548"/>
    </location>
    <ligand>
        <name>substrate</name>
    </ligand>
</feature>
<feature type="binding site" evidence="8">
    <location>
        <position position="106"/>
    </location>
    <ligand>
        <name>ATP</name>
        <dbReference type="ChEBI" id="CHEBI:30616"/>
    </ligand>
</feature>
<comment type="caution">
    <text evidence="8">Lacks conserved residue(s) required for the propagation of feature annotation.</text>
</comment>
<dbReference type="Pfam" id="PF18072">
    <property type="entry name" value="FGAR-AT_linker"/>
    <property type="match status" value="1"/>
</dbReference>
<proteinExistence type="inferred from homology"/>
<evidence type="ECO:0000256" key="3">
    <source>
        <dbReference type="ARBA" id="ARBA00022723"/>
    </source>
</evidence>
<gene>
    <name evidence="8" type="primary">purL</name>
    <name evidence="12" type="ORF">Ga0061061_11519</name>
</gene>
<comment type="subcellular location">
    <subcellularLocation>
        <location evidence="8">Cytoplasm</location>
    </subcellularLocation>
</comment>
<organism evidence="12 13">
    <name type="scientific">Chelatococcus sambhunathii</name>
    <dbReference type="NCBI Taxonomy" id="363953"/>
    <lineage>
        <taxon>Bacteria</taxon>
        <taxon>Pseudomonadati</taxon>
        <taxon>Pseudomonadota</taxon>
        <taxon>Alphaproteobacteria</taxon>
        <taxon>Hyphomicrobiales</taxon>
        <taxon>Chelatococcaceae</taxon>
        <taxon>Chelatococcus</taxon>
    </lineage>
</organism>
<keyword evidence="5 8" id="KW-0658">Purine biosynthesis</keyword>
<dbReference type="CDD" id="cd02203">
    <property type="entry name" value="PurL_repeat1"/>
    <property type="match status" value="1"/>
</dbReference>
<dbReference type="InterPro" id="IPR041609">
    <property type="entry name" value="PurL_linker"/>
</dbReference>
<keyword evidence="3 8" id="KW-0479">Metal-binding</keyword>
<dbReference type="InterPro" id="IPR036921">
    <property type="entry name" value="PurM-like_N_sf"/>
</dbReference>
<dbReference type="InterPro" id="IPR036676">
    <property type="entry name" value="PurM-like_C_sf"/>
</dbReference>
<keyword evidence="6 8" id="KW-0067">ATP-binding</keyword>
<dbReference type="InterPro" id="IPR010918">
    <property type="entry name" value="PurM-like_C_dom"/>
</dbReference>
<name>A0ABM9U9G4_9HYPH</name>
<dbReference type="Proteomes" id="UP000182178">
    <property type="component" value="Unassembled WGS sequence"/>
</dbReference>
<feature type="binding site" evidence="8">
    <location>
        <position position="508"/>
    </location>
    <ligand>
        <name>ATP</name>
        <dbReference type="ChEBI" id="CHEBI:30616"/>
    </ligand>
</feature>
<keyword evidence="1 8" id="KW-0963">Cytoplasm</keyword>
<comment type="similarity">
    <text evidence="8">Belongs to the FGAMS family.</text>
</comment>
<dbReference type="EC" id="6.3.5.3" evidence="8"/>
<evidence type="ECO:0000313" key="12">
    <source>
        <dbReference type="EMBL" id="CUA90727.1"/>
    </source>
</evidence>
<keyword evidence="13" id="KW-1185">Reference proteome</keyword>
<dbReference type="SUPFAM" id="SSF55326">
    <property type="entry name" value="PurM N-terminal domain-like"/>
    <property type="match status" value="2"/>
</dbReference>
<comment type="function">
    <text evidence="8">Part of the phosphoribosylformylglycinamidine synthase complex involved in the purines biosynthetic pathway. Catalyzes the ATP-dependent conversion of formylglycinamide ribonucleotide (FGAR) and glutamine to yield formylglycinamidine ribonucleotide (FGAM) and glutamate. The FGAM synthase complex is composed of three subunits. PurQ produces an ammonia molecule by converting glutamine to glutamate. PurL transfers the ammonia molecule to FGAR to form FGAM in an ATP-dependent manner. PurS interacts with PurQ and PurL and is thought to assist in the transfer of the ammonia molecule from PurQ to PurL.</text>
</comment>
<dbReference type="InterPro" id="IPR010074">
    <property type="entry name" value="PRibForGlyAmidine_synth_PurL"/>
</dbReference>
<dbReference type="EMBL" id="CYHC01000015">
    <property type="protein sequence ID" value="CUA90727.1"/>
    <property type="molecule type" value="Genomic_DNA"/>
</dbReference>
<comment type="caution">
    <text evidence="12">The sequence shown here is derived from an EMBL/GenBank/DDBJ whole genome shotgun (WGS) entry which is preliminary data.</text>
</comment>
<feature type="active site" description="Proton acceptor" evidence="8">
    <location>
        <position position="110"/>
    </location>
</feature>
<keyword evidence="4 8" id="KW-0547">Nucleotide-binding</keyword>
<dbReference type="NCBIfam" id="TIGR01736">
    <property type="entry name" value="FGAM_synth_II"/>
    <property type="match status" value="1"/>
</dbReference>
<feature type="binding site" evidence="8">
    <location>
        <position position="108"/>
    </location>
    <ligand>
        <name>Mg(2+)</name>
        <dbReference type="ChEBI" id="CHEBI:18420"/>
        <label>1</label>
    </ligand>
</feature>
<evidence type="ECO:0000259" key="10">
    <source>
        <dbReference type="Pfam" id="PF02769"/>
    </source>
</evidence>
<evidence type="ECO:0000256" key="8">
    <source>
        <dbReference type="HAMAP-Rule" id="MF_00420"/>
    </source>
</evidence>
<feature type="domain" description="PurM-like N-terminal" evidence="9">
    <location>
        <begin position="451"/>
        <end position="569"/>
    </location>
</feature>
<dbReference type="SUPFAM" id="SSF56042">
    <property type="entry name" value="PurM C-terminal domain-like"/>
    <property type="match status" value="2"/>
</dbReference>
<dbReference type="Pfam" id="PF00586">
    <property type="entry name" value="AIRS"/>
    <property type="match status" value="2"/>
</dbReference>
<feature type="binding site" evidence="8">
    <location>
        <begin position="327"/>
        <end position="329"/>
    </location>
    <ligand>
        <name>substrate</name>
    </ligand>
</feature>
<evidence type="ECO:0000256" key="1">
    <source>
        <dbReference type="ARBA" id="ARBA00022490"/>
    </source>
</evidence>
<evidence type="ECO:0000256" key="5">
    <source>
        <dbReference type="ARBA" id="ARBA00022755"/>
    </source>
</evidence>
<feature type="active site" evidence="8">
    <location>
        <position position="64"/>
    </location>
</feature>
<feature type="binding site" evidence="8">
    <location>
        <position position="545"/>
    </location>
    <ligand>
        <name>ATP</name>
        <dbReference type="ChEBI" id="CHEBI:30616"/>
    </ligand>
</feature>
<feature type="binding site" evidence="8">
    <location>
        <position position="546"/>
    </location>
    <ligand>
        <name>Mg(2+)</name>
        <dbReference type="ChEBI" id="CHEBI:18420"/>
        <label>1</label>
    </ligand>
</feature>
<feature type="domain" description="PurM-like C-terminal" evidence="10">
    <location>
        <begin position="584"/>
        <end position="715"/>
    </location>
</feature>
<dbReference type="PANTHER" id="PTHR43555">
    <property type="entry name" value="PHOSPHORIBOSYLFORMYLGLYCINAMIDINE SYNTHASE SUBUNIT PURL"/>
    <property type="match status" value="1"/>
</dbReference>
<feature type="binding site" evidence="8">
    <location>
        <begin position="109"/>
        <end position="112"/>
    </location>
    <ligand>
        <name>substrate</name>
    </ligand>
</feature>
<evidence type="ECO:0000313" key="13">
    <source>
        <dbReference type="Proteomes" id="UP000182178"/>
    </source>
</evidence>
<dbReference type="Gene3D" id="3.90.650.10">
    <property type="entry name" value="PurM-like C-terminal domain"/>
    <property type="match status" value="2"/>
</dbReference>
<feature type="domain" description="Phosphoribosylformylglycinamidine synthase linker" evidence="11">
    <location>
        <begin position="30"/>
        <end position="68"/>
    </location>
</feature>
<accession>A0ABM9U9G4</accession>
<feature type="binding site" evidence="8">
    <location>
        <position position="283"/>
    </location>
    <ligand>
        <name>Mg(2+)</name>
        <dbReference type="ChEBI" id="CHEBI:18420"/>
        <label>2</label>
    </ligand>
</feature>
<feature type="domain" description="PurM-like C-terminal" evidence="10">
    <location>
        <begin position="217"/>
        <end position="371"/>
    </location>
</feature>
<keyword evidence="7 8" id="KW-0460">Magnesium</keyword>
<comment type="pathway">
    <text evidence="8">Purine metabolism; IMP biosynthesis via de novo pathway; 5-amino-1-(5-phospho-D-ribosyl)imidazole from N(2)-formyl-N(1)-(5-phospho-D-ribosyl)glycinamide: step 1/2.</text>
</comment>
<evidence type="ECO:0000259" key="11">
    <source>
        <dbReference type="Pfam" id="PF18072"/>
    </source>
</evidence>
<protein>
    <recommendedName>
        <fullName evidence="8">Phosphoribosylformylglycinamidine synthase subunit PurL</fullName>
        <shortName evidence="8">FGAM synthase</shortName>
        <ecNumber evidence="8">6.3.5.3</ecNumber>
    </recommendedName>
    <alternativeName>
        <fullName evidence="8">Formylglycinamide ribonucleotide amidotransferase subunit II</fullName>
        <shortName evidence="8">FGAR amidotransferase II</shortName>
        <shortName evidence="8">FGAR-AT II</shortName>
    </alternativeName>
    <alternativeName>
        <fullName evidence="8">Glutamine amidotransferase PurL</fullName>
    </alternativeName>
    <alternativeName>
        <fullName evidence="8">Phosphoribosylformylglycinamidine synthase subunit II</fullName>
    </alternativeName>
</protein>
<comment type="subunit">
    <text evidence="8">Monomer. Part of the FGAM synthase complex composed of 1 PurL, 1 PurQ and 2 PurS subunits.</text>
</comment>
<feature type="binding site" evidence="8">
    <location>
        <position position="131"/>
    </location>
    <ligand>
        <name>substrate</name>
    </ligand>
</feature>
<dbReference type="InterPro" id="IPR016188">
    <property type="entry name" value="PurM-like_N"/>
</dbReference>
<dbReference type="HAMAP" id="MF_00420">
    <property type="entry name" value="PurL_2"/>
    <property type="match status" value="1"/>
</dbReference>
<dbReference type="PANTHER" id="PTHR43555:SF1">
    <property type="entry name" value="PHOSPHORIBOSYLFORMYLGLYCINAMIDINE SYNTHASE SUBUNIT PURL"/>
    <property type="match status" value="1"/>
</dbReference>
<reference evidence="12 13" key="1">
    <citation type="submission" date="2015-08" db="EMBL/GenBank/DDBJ databases">
        <authorList>
            <person name="Varghese N."/>
        </authorList>
    </citation>
    <scope>NUCLEOTIDE SEQUENCE [LARGE SCALE GENOMIC DNA]</scope>
    <source>
        <strain evidence="12 13">DSM 18167</strain>
    </source>
</reference>
<dbReference type="PIRSF" id="PIRSF001587">
    <property type="entry name" value="FGAM_synthase_II"/>
    <property type="match status" value="1"/>
</dbReference>
<evidence type="ECO:0000256" key="2">
    <source>
        <dbReference type="ARBA" id="ARBA00022598"/>
    </source>
</evidence>
<feature type="binding site" evidence="8">
    <location>
        <position position="132"/>
    </location>
    <ligand>
        <name>Mg(2+)</name>
        <dbReference type="ChEBI" id="CHEBI:18420"/>
        <label>2</label>
    </ligand>
</feature>
<keyword evidence="2 8" id="KW-0436">Ligase</keyword>
<evidence type="ECO:0000256" key="4">
    <source>
        <dbReference type="ARBA" id="ARBA00022741"/>
    </source>
</evidence>
<dbReference type="CDD" id="cd02204">
    <property type="entry name" value="PurL_repeat2"/>
    <property type="match status" value="1"/>
</dbReference>
<feature type="binding site" evidence="8">
    <location>
        <position position="255"/>
    </location>
    <ligand>
        <name>substrate</name>
    </ligand>
</feature>
<sequence>MAGRALFDRAQAETEMIPNEPKITPELVAEHGLKPDEYERFVALIGREPTITELGIVSAMWNEHCSYKSSRLHLKTLPTQAPWVIQGPGENAGVIDIGDGLACVFKMESHNHPSYIEPYQGATTGVGGILRDVFTMGARPVAALNALRFGSPDHPKTRHLVAGVVAGIGGYGNSFGVPTVGGSVGFHSRYDGNILVNAMAVGIAKADEIFYAKATGVGNPIVYLGSKTGRDGIHGATMASAEFDENSEEKRPTVQVGDPFAEKLLLEACLELMASGSVIAIQDMGAAGLTCSAVEMGAKGDLGIELDLDAVPCREEGMSAYEMMLSESQERMLMVLDPDKHDIAEAIFRKWGLDFAVIGKTTDTLRFVVRHKGEVMADLPIKELGDEAPVYDRPHIQNAIEPVLPPETVAAPMANGEALVRLVGTPDLSSKRWVWEQYDHLILGNTVQTPGGDAAIVRVGDGPKGLAMTTDVTPRYCEADPVEGGKQAVAEAWRNITAVGGLPLAVTDNLNFGNPEKPDVMGQFVGCIRGIGEACRALDFPVVSGNVSLYNETQGRSILPTPTIGGVGLLDDVRVHATIAFKGEGESLILIGETRGWLGQSLYLRDICGREEGAPPPVDLAVEKRNGDFVRHLIRAGRVRTVHDCSDGGLAVALAEMAMASGIGCAVDTVPEGLSAHAFLFGEDQARYVLAVPAHEAGAVLVSAAEAGVPALRLGLTGGEALTLPGEAPISLERLKTAHESWLPDYMAGQIA</sequence>
<feature type="binding site" evidence="8">
    <location>
        <position position="67"/>
    </location>
    <ligand>
        <name>ATP</name>
        <dbReference type="ChEBI" id="CHEBI:30616"/>
    </ligand>
</feature>
<evidence type="ECO:0000256" key="7">
    <source>
        <dbReference type="ARBA" id="ARBA00022842"/>
    </source>
</evidence>